<dbReference type="Pfam" id="PF12017">
    <property type="entry name" value="Tnp_P_element"/>
    <property type="match status" value="1"/>
</dbReference>
<dbReference type="OrthoDB" id="10020390at2759"/>
<protein>
    <recommendedName>
        <fullName evidence="1">THAP9-like helix-turn-helix domain-containing protein</fullName>
    </recommendedName>
</protein>
<feature type="domain" description="THAP9-like helix-turn-helix" evidence="1">
    <location>
        <begin position="155"/>
        <end position="208"/>
    </location>
</feature>
<organism evidence="2 3">
    <name type="scientific">Rotaria sordida</name>
    <dbReference type="NCBI Taxonomy" id="392033"/>
    <lineage>
        <taxon>Eukaryota</taxon>
        <taxon>Metazoa</taxon>
        <taxon>Spiralia</taxon>
        <taxon>Gnathifera</taxon>
        <taxon>Rotifera</taxon>
        <taxon>Eurotatoria</taxon>
        <taxon>Bdelloidea</taxon>
        <taxon>Philodinida</taxon>
        <taxon>Philodinidae</taxon>
        <taxon>Rotaria</taxon>
    </lineage>
</organism>
<reference evidence="2" key="1">
    <citation type="submission" date="2021-02" db="EMBL/GenBank/DDBJ databases">
        <authorList>
            <person name="Nowell W R."/>
        </authorList>
    </citation>
    <scope>NUCLEOTIDE SEQUENCE</scope>
</reference>
<dbReference type="Proteomes" id="UP000663882">
    <property type="component" value="Unassembled WGS sequence"/>
</dbReference>
<name>A0A815APR8_9BILA</name>
<comment type="caution">
    <text evidence="2">The sequence shown here is derived from an EMBL/GenBank/DDBJ whole genome shotgun (WGS) entry which is preliminary data.</text>
</comment>
<evidence type="ECO:0000313" key="2">
    <source>
        <dbReference type="EMBL" id="CAF1260914.1"/>
    </source>
</evidence>
<dbReference type="EMBL" id="CAJNOO010002366">
    <property type="protein sequence ID" value="CAF1260914.1"/>
    <property type="molecule type" value="Genomic_DNA"/>
</dbReference>
<sequence length="247" mass="28331">MAHMLLPDDVLSYHDDVFYDLVRDKCGIVVEEMFQLQNIRSVQPLLRINDVVDFINYDSAELTALKKMVGFELQNGKFQIKAGIRFDVDTFIEALRNVNDKLLQPMSTDHQRDDLTISQEFLVKHPLLKTVIEFYLTKDNNDNGSNLSFLTVLIDNIIQNLALPKNAYRYNERVQKFAMSLYILAGRNAYEFVRMNIPGAIPAVSTIQLSLDREESQIIEGFFASLPNMALSDRDDAFEVSVPVNWT</sequence>
<proteinExistence type="predicted"/>
<evidence type="ECO:0000313" key="3">
    <source>
        <dbReference type="Proteomes" id="UP000663882"/>
    </source>
</evidence>
<dbReference type="InterPro" id="IPR021896">
    <property type="entry name" value="THAP9-like_HTH"/>
</dbReference>
<evidence type="ECO:0000259" key="1">
    <source>
        <dbReference type="Pfam" id="PF12017"/>
    </source>
</evidence>
<dbReference type="AlphaFoldDB" id="A0A815APR8"/>
<accession>A0A815APR8</accession>
<gene>
    <name evidence="2" type="ORF">RFH988_LOCUS27671</name>
</gene>